<accession>A0A6C0P557</accession>
<dbReference type="SUPFAM" id="SSF48498">
    <property type="entry name" value="Tetracyclin repressor-like, C-terminal domain"/>
    <property type="match status" value="1"/>
</dbReference>
<dbReference type="PANTHER" id="PTHR30055:SF234">
    <property type="entry name" value="HTH-TYPE TRANSCRIPTIONAL REGULATOR BETI"/>
    <property type="match status" value="1"/>
</dbReference>
<keyword evidence="2 4" id="KW-0238">DNA-binding</keyword>
<dbReference type="KEGG" id="prz:GZH47_24235"/>
<proteinExistence type="predicted"/>
<evidence type="ECO:0000313" key="6">
    <source>
        <dbReference type="EMBL" id="QHW33597.1"/>
    </source>
</evidence>
<reference evidence="6 7" key="1">
    <citation type="submission" date="2020-02" db="EMBL/GenBank/DDBJ databases">
        <title>Paenibacillus sp. nov., isolated from rhizosphere soil of tomato.</title>
        <authorList>
            <person name="Weon H.-Y."/>
            <person name="Lee S.A."/>
        </authorList>
    </citation>
    <scope>NUCLEOTIDE SEQUENCE [LARGE SCALE GENOMIC DNA]</scope>
    <source>
        <strain evidence="6 7">14171R-81</strain>
    </source>
</reference>
<dbReference type="PRINTS" id="PR00455">
    <property type="entry name" value="HTHTETR"/>
</dbReference>
<dbReference type="GO" id="GO:0003700">
    <property type="term" value="F:DNA-binding transcription factor activity"/>
    <property type="evidence" value="ECO:0007669"/>
    <property type="project" value="TreeGrafter"/>
</dbReference>
<feature type="DNA-binding region" description="H-T-H motif" evidence="4">
    <location>
        <begin position="34"/>
        <end position="53"/>
    </location>
</feature>
<protein>
    <submittedName>
        <fullName evidence="6">TetR/AcrR family transcriptional regulator</fullName>
    </submittedName>
</protein>
<keyword evidence="7" id="KW-1185">Reference proteome</keyword>
<evidence type="ECO:0000256" key="2">
    <source>
        <dbReference type="ARBA" id="ARBA00023125"/>
    </source>
</evidence>
<dbReference type="Proteomes" id="UP000479114">
    <property type="component" value="Chromosome"/>
</dbReference>
<dbReference type="Pfam" id="PF00440">
    <property type="entry name" value="TetR_N"/>
    <property type="match status" value="1"/>
</dbReference>
<evidence type="ECO:0000256" key="4">
    <source>
        <dbReference type="PROSITE-ProRule" id="PRU00335"/>
    </source>
</evidence>
<evidence type="ECO:0000256" key="3">
    <source>
        <dbReference type="ARBA" id="ARBA00023163"/>
    </source>
</evidence>
<keyword evidence="3" id="KW-0804">Transcription</keyword>
<evidence type="ECO:0000256" key="1">
    <source>
        <dbReference type="ARBA" id="ARBA00023015"/>
    </source>
</evidence>
<sequence>MMEKNLRKDAEERRQVILEKAAALFAEYGVEHVSMRQIAREAGVGQGTLYRSYNNKGELCWDLIGESCIQNYDRIQSFLGDHTSSPIKDRLETVLLYHLESLETHSPVLAAIQANNGGDEQQNVPFYSEHYESIHSVIVQLLNEVAKNTENPALDAVFTADGIMALLRPDVYIFQRQHRGYSPDEIKDKLFQVFIEPLFHR</sequence>
<keyword evidence="1" id="KW-0805">Transcription regulation</keyword>
<dbReference type="Gene3D" id="1.10.357.10">
    <property type="entry name" value="Tetracycline Repressor, domain 2"/>
    <property type="match status" value="1"/>
</dbReference>
<dbReference type="SUPFAM" id="SSF46689">
    <property type="entry name" value="Homeodomain-like"/>
    <property type="match status" value="1"/>
</dbReference>
<dbReference type="InterPro" id="IPR036271">
    <property type="entry name" value="Tet_transcr_reg_TetR-rel_C_sf"/>
</dbReference>
<dbReference type="PANTHER" id="PTHR30055">
    <property type="entry name" value="HTH-TYPE TRANSCRIPTIONAL REGULATOR RUTR"/>
    <property type="match status" value="1"/>
</dbReference>
<name>A0A6C0P557_9BACL</name>
<dbReference type="GO" id="GO:0000976">
    <property type="term" value="F:transcription cis-regulatory region binding"/>
    <property type="evidence" value="ECO:0007669"/>
    <property type="project" value="TreeGrafter"/>
</dbReference>
<organism evidence="6 7">
    <name type="scientific">Paenibacillus rhizovicinus</name>
    <dbReference type="NCBI Taxonomy" id="2704463"/>
    <lineage>
        <taxon>Bacteria</taxon>
        <taxon>Bacillati</taxon>
        <taxon>Bacillota</taxon>
        <taxon>Bacilli</taxon>
        <taxon>Bacillales</taxon>
        <taxon>Paenibacillaceae</taxon>
        <taxon>Paenibacillus</taxon>
    </lineage>
</organism>
<dbReference type="InterPro" id="IPR050109">
    <property type="entry name" value="HTH-type_TetR-like_transc_reg"/>
</dbReference>
<dbReference type="InterPro" id="IPR009057">
    <property type="entry name" value="Homeodomain-like_sf"/>
</dbReference>
<evidence type="ECO:0000313" key="7">
    <source>
        <dbReference type="Proteomes" id="UP000479114"/>
    </source>
</evidence>
<dbReference type="PROSITE" id="PS50977">
    <property type="entry name" value="HTH_TETR_2"/>
    <property type="match status" value="1"/>
</dbReference>
<dbReference type="RefSeq" id="WP_162643595.1">
    <property type="nucleotide sequence ID" value="NZ_CP048286.1"/>
</dbReference>
<feature type="domain" description="HTH tetR-type" evidence="5">
    <location>
        <begin position="11"/>
        <end position="71"/>
    </location>
</feature>
<dbReference type="EMBL" id="CP048286">
    <property type="protein sequence ID" value="QHW33597.1"/>
    <property type="molecule type" value="Genomic_DNA"/>
</dbReference>
<evidence type="ECO:0000259" key="5">
    <source>
        <dbReference type="PROSITE" id="PS50977"/>
    </source>
</evidence>
<gene>
    <name evidence="6" type="ORF">GZH47_24235</name>
</gene>
<dbReference type="InterPro" id="IPR001647">
    <property type="entry name" value="HTH_TetR"/>
</dbReference>
<dbReference type="AlphaFoldDB" id="A0A6C0P557"/>